<name>A0ABY9EBZ1_9GAMM</name>
<keyword evidence="3" id="KW-1185">Reference proteome</keyword>
<proteinExistence type="predicted"/>
<dbReference type="EMBL" id="CP098023">
    <property type="protein sequence ID" value="WKD50543.1"/>
    <property type="molecule type" value="Genomic_DNA"/>
</dbReference>
<gene>
    <name evidence="2" type="ORF">M8T91_03715</name>
</gene>
<evidence type="ECO:0000313" key="2">
    <source>
        <dbReference type="EMBL" id="WKD50543.1"/>
    </source>
</evidence>
<keyword evidence="1" id="KW-0812">Transmembrane</keyword>
<protein>
    <submittedName>
        <fullName evidence="2">Uncharacterized protein</fullName>
    </submittedName>
</protein>
<feature type="transmembrane region" description="Helical" evidence="1">
    <location>
        <begin position="36"/>
        <end position="61"/>
    </location>
</feature>
<evidence type="ECO:0000256" key="1">
    <source>
        <dbReference type="SAM" id="Phobius"/>
    </source>
</evidence>
<keyword evidence="1" id="KW-0472">Membrane</keyword>
<evidence type="ECO:0000313" key="3">
    <source>
        <dbReference type="Proteomes" id="UP001321520"/>
    </source>
</evidence>
<reference evidence="2 3" key="1">
    <citation type="submission" date="2022-05" db="EMBL/GenBank/DDBJ databases">
        <title>Microbulbifer sp. nov., isolated from sponge.</title>
        <authorList>
            <person name="Gao L."/>
        </authorList>
    </citation>
    <scope>NUCLEOTIDE SEQUENCE [LARGE SCALE GENOMIC DNA]</scope>
    <source>
        <strain evidence="2 3">MI-G</strain>
    </source>
</reference>
<feature type="transmembrane region" description="Helical" evidence="1">
    <location>
        <begin position="12"/>
        <end position="30"/>
    </location>
</feature>
<keyword evidence="1" id="KW-1133">Transmembrane helix</keyword>
<dbReference type="RefSeq" id="WP_301416934.1">
    <property type="nucleotide sequence ID" value="NZ_CP098023.1"/>
</dbReference>
<organism evidence="2 3">
    <name type="scientific">Microbulbifer spongiae</name>
    <dbReference type="NCBI Taxonomy" id="2944933"/>
    <lineage>
        <taxon>Bacteria</taxon>
        <taxon>Pseudomonadati</taxon>
        <taxon>Pseudomonadota</taxon>
        <taxon>Gammaproteobacteria</taxon>
        <taxon>Cellvibrionales</taxon>
        <taxon>Microbulbiferaceae</taxon>
        <taxon>Microbulbifer</taxon>
    </lineage>
</organism>
<accession>A0ABY9EBZ1</accession>
<dbReference type="Proteomes" id="UP001321520">
    <property type="component" value="Chromosome"/>
</dbReference>
<sequence>MHHFLFDGVVSEVFVTLVFLLPFQAVWFVIFQQTNALQPFLACFSLLAFYLTAPAVGIAAVRPSAASFFKLKHLA</sequence>